<sequence>MKKLTTFLLLFMTISALAQIKLPKKKDWEIANTKPIIVLQLPDTDPNASVFNPSVKKYVEQYFGASRISQYLQPKEFDKATKKNKEDFIFIGYKYNKAGSNWFTQIFLGITDVAFMVNGGYLATVNYSDKSKFLNSEVKQFTEADVKFAIASFKNQIDYGVSQEDLSFKEMRENAGKTPVELNPKVKELKDLTLLIDKNLVKEKFINAFSASYKYKFEFVESSRIEQAILNHEKNIAFVYEYSQPTARGGYVTSLYIYKGDDLSNLFTYLPDKSTGIGFIDLVKGLSSNEGKEYATTLNESIK</sequence>
<name>A0A0A2M9U2_9FLAO</name>
<dbReference type="eggNOG" id="ENOG5032Q1A">
    <property type="taxonomic scope" value="Bacteria"/>
</dbReference>
<accession>A0A0A2M9U2</accession>
<dbReference type="OrthoDB" id="9869632at2"/>
<dbReference type="RefSeq" id="WP_026980601.1">
    <property type="nucleotide sequence ID" value="NZ_AUCZ01000010.1"/>
</dbReference>
<reference evidence="2 3" key="1">
    <citation type="submission" date="2013-09" db="EMBL/GenBank/DDBJ databases">
        <authorList>
            <person name="Zeng Z."/>
            <person name="Chen C."/>
        </authorList>
    </citation>
    <scope>NUCLEOTIDE SEQUENCE [LARGE SCALE GENOMIC DNA]</scope>
    <source>
        <strain evidence="2 3">GH29-5</strain>
    </source>
</reference>
<evidence type="ECO:0000313" key="2">
    <source>
        <dbReference type="EMBL" id="KGO89039.1"/>
    </source>
</evidence>
<organism evidence="2 3">
    <name type="scientific">Flavobacterium suncheonense GH29-5 = DSM 17707</name>
    <dbReference type="NCBI Taxonomy" id="1121899"/>
    <lineage>
        <taxon>Bacteria</taxon>
        <taxon>Pseudomonadati</taxon>
        <taxon>Bacteroidota</taxon>
        <taxon>Flavobacteriia</taxon>
        <taxon>Flavobacteriales</taxon>
        <taxon>Flavobacteriaceae</taxon>
        <taxon>Flavobacterium</taxon>
    </lineage>
</organism>
<keyword evidence="1" id="KW-0732">Signal</keyword>
<protein>
    <recommendedName>
        <fullName evidence="4">Lipoprotein</fullName>
    </recommendedName>
</protein>
<keyword evidence="3" id="KW-1185">Reference proteome</keyword>
<dbReference type="EMBL" id="JRLW01000012">
    <property type="protein sequence ID" value="KGO89039.1"/>
    <property type="molecule type" value="Genomic_DNA"/>
</dbReference>
<proteinExistence type="predicted"/>
<dbReference type="STRING" id="1121899.GCA_000430025_02179"/>
<dbReference type="AlphaFoldDB" id="A0A0A2M9U2"/>
<evidence type="ECO:0000256" key="1">
    <source>
        <dbReference type="SAM" id="SignalP"/>
    </source>
</evidence>
<evidence type="ECO:0008006" key="4">
    <source>
        <dbReference type="Google" id="ProtNLM"/>
    </source>
</evidence>
<gene>
    <name evidence="2" type="ORF">Q764_09600</name>
</gene>
<feature type="signal peptide" evidence="1">
    <location>
        <begin position="1"/>
        <end position="18"/>
    </location>
</feature>
<feature type="chain" id="PRO_5001992043" description="Lipoprotein" evidence="1">
    <location>
        <begin position="19"/>
        <end position="303"/>
    </location>
</feature>
<comment type="caution">
    <text evidence="2">The sequence shown here is derived from an EMBL/GenBank/DDBJ whole genome shotgun (WGS) entry which is preliminary data.</text>
</comment>
<dbReference type="Proteomes" id="UP000030121">
    <property type="component" value="Unassembled WGS sequence"/>
</dbReference>
<evidence type="ECO:0000313" key="3">
    <source>
        <dbReference type="Proteomes" id="UP000030121"/>
    </source>
</evidence>